<dbReference type="InterPro" id="IPR011330">
    <property type="entry name" value="Glyco_hydro/deAcase_b/a-brl"/>
</dbReference>
<dbReference type="AlphaFoldDB" id="A0A330GVF0"/>
<keyword evidence="2" id="KW-1185">Reference proteome</keyword>
<dbReference type="EMBL" id="QMBQ01000002">
    <property type="protein sequence ID" value="RAZ78415.1"/>
    <property type="molecule type" value="Genomic_DNA"/>
</dbReference>
<name>A0A330GVF0_9HYPH</name>
<evidence type="ECO:0000313" key="1">
    <source>
        <dbReference type="EMBL" id="RAZ78415.1"/>
    </source>
</evidence>
<reference evidence="2" key="1">
    <citation type="submission" date="2018-06" db="EMBL/GenBank/DDBJ databases">
        <authorList>
            <person name="Helene L.C."/>
            <person name="Dall'Agnol R."/>
            <person name="Delamuta J.R."/>
            <person name="Hungria M."/>
        </authorList>
    </citation>
    <scope>NUCLEOTIDE SEQUENCE [LARGE SCALE GENOMIC DNA]</scope>
    <source>
        <strain evidence="2">CNPSo 3140</strain>
    </source>
</reference>
<gene>
    <name evidence="1" type="ORF">DPM35_07510</name>
</gene>
<organism evidence="1 2">
    <name type="scientific">Mesorhizobium atlanticum</name>
    <dbReference type="NCBI Taxonomy" id="2233532"/>
    <lineage>
        <taxon>Bacteria</taxon>
        <taxon>Pseudomonadati</taxon>
        <taxon>Pseudomonadota</taxon>
        <taxon>Alphaproteobacteria</taxon>
        <taxon>Hyphomicrobiales</taxon>
        <taxon>Phyllobacteriaceae</taxon>
        <taxon>Mesorhizobium</taxon>
    </lineage>
</organism>
<protein>
    <submittedName>
        <fullName evidence="1">Polysaccharide deacetylase</fullName>
    </submittedName>
</protein>
<accession>A0A330GVF0</accession>
<comment type="caution">
    <text evidence="1">The sequence shown here is derived from an EMBL/GenBank/DDBJ whole genome shotgun (WGS) entry which is preliminary data.</text>
</comment>
<evidence type="ECO:0000313" key="2">
    <source>
        <dbReference type="Proteomes" id="UP000251956"/>
    </source>
</evidence>
<dbReference type="CDD" id="cd10979">
    <property type="entry name" value="CE4_PuuE_like"/>
    <property type="match status" value="1"/>
</dbReference>
<dbReference type="RefSeq" id="WP_112126662.1">
    <property type="nucleotide sequence ID" value="NZ_QMBQ01000002.1"/>
</dbReference>
<proteinExistence type="predicted"/>
<dbReference type="GO" id="GO:0005975">
    <property type="term" value="P:carbohydrate metabolic process"/>
    <property type="evidence" value="ECO:0007669"/>
    <property type="project" value="InterPro"/>
</dbReference>
<dbReference type="PANTHER" id="PTHR43123">
    <property type="entry name" value="POLYSACCHARIDE DEACETYLASE-RELATED"/>
    <property type="match status" value="1"/>
</dbReference>
<dbReference type="OrthoDB" id="9787041at2"/>
<dbReference type="SUPFAM" id="SSF88713">
    <property type="entry name" value="Glycoside hydrolase/deacetylase"/>
    <property type="match status" value="1"/>
</dbReference>
<dbReference type="Gene3D" id="3.20.20.370">
    <property type="entry name" value="Glycoside hydrolase/deacetylase"/>
    <property type="match status" value="1"/>
</dbReference>
<dbReference type="Proteomes" id="UP000251956">
    <property type="component" value="Unassembled WGS sequence"/>
</dbReference>
<sequence>MLRRNDRFVYSPITQRPDFTWPDGKRLAVHLCLNMEHFAYNEGLGISYSPGIPHPNSYNWGWREYGNRVGVWRLIELFDDFELPVSVLLNSAVYEHCPQVTDAFHNRGYEIVGHGRSNSEHQNDFSEEEERRLIAEATELMTRHEGRAPKGWLSPGVNPSDVTPDLLQEAGYSYILDWPVDDQPVWMKTRAGHLLSVPYPHEINDIPFVALHHGQPDAFARAIVDNFDEMLEQSRKQSLVFGISIHTFLIGQPFRLRAFRQAISHITAHRKDIWLTTTGAIADHYAGLFPAPEH</sequence>
<dbReference type="PANTHER" id="PTHR43123:SF4">
    <property type="entry name" value="POLYSACCHARIDE DEACETYLASE"/>
    <property type="match status" value="1"/>
</dbReference>
<reference evidence="1 2" key="2">
    <citation type="submission" date="2018-07" db="EMBL/GenBank/DDBJ databases">
        <title>Diversity of Mesorhizobium strains in Brazil.</title>
        <authorList>
            <person name="Helene L.C.F."/>
            <person name="Dall'Agnol R."/>
            <person name="Delamuta J.R.M."/>
            <person name="Hungria M."/>
        </authorList>
    </citation>
    <scope>NUCLEOTIDE SEQUENCE [LARGE SCALE GENOMIC DNA]</scope>
    <source>
        <strain evidence="1 2">CNPSo 3140</strain>
    </source>
</reference>